<feature type="compositionally biased region" description="Polar residues" evidence="3">
    <location>
        <begin position="547"/>
        <end position="569"/>
    </location>
</feature>
<evidence type="ECO:0000259" key="4">
    <source>
        <dbReference type="PROSITE" id="PS50002"/>
    </source>
</evidence>
<feature type="region of interest" description="Disordered" evidence="3">
    <location>
        <begin position="768"/>
        <end position="815"/>
    </location>
</feature>
<feature type="compositionally biased region" description="Low complexity" evidence="3">
    <location>
        <begin position="28"/>
        <end position="51"/>
    </location>
</feature>
<keyword evidence="1 2" id="KW-0728">SH3 domain</keyword>
<evidence type="ECO:0000256" key="2">
    <source>
        <dbReference type="PROSITE-ProRule" id="PRU00192"/>
    </source>
</evidence>
<dbReference type="Proteomes" id="UP000669133">
    <property type="component" value="Unassembled WGS sequence"/>
</dbReference>
<feature type="compositionally biased region" description="Basic and acidic residues" evidence="3">
    <location>
        <begin position="602"/>
        <end position="619"/>
    </location>
</feature>
<feature type="compositionally biased region" description="Basic residues" evidence="3">
    <location>
        <begin position="85"/>
        <end position="95"/>
    </location>
</feature>
<dbReference type="GO" id="GO:0043565">
    <property type="term" value="F:sequence-specific DNA binding"/>
    <property type="evidence" value="ECO:0007669"/>
    <property type="project" value="TreeGrafter"/>
</dbReference>
<reference evidence="5 6" key="1">
    <citation type="submission" date="2020-12" db="EMBL/GenBank/DDBJ databases">
        <title>Effect of drift, selection, and recombination on the evolution of hybrid genomes in Candida yeast pathogens.</title>
        <authorList>
            <person name="Mixao V."/>
            <person name="Ksiezopolska E."/>
            <person name="Saus E."/>
            <person name="Boekhout T."/>
            <person name="Gacser A."/>
            <person name="Gabaldon T."/>
        </authorList>
    </citation>
    <scope>NUCLEOTIDE SEQUENCE [LARGE SCALE GENOMIC DNA]</scope>
    <source>
        <strain evidence="5 6">BP57</strain>
    </source>
</reference>
<feature type="region of interest" description="Disordered" evidence="3">
    <location>
        <begin position="28"/>
        <end position="102"/>
    </location>
</feature>
<dbReference type="PROSITE" id="PS50002">
    <property type="entry name" value="SH3"/>
    <property type="match status" value="1"/>
</dbReference>
<feature type="region of interest" description="Disordered" evidence="3">
    <location>
        <begin position="352"/>
        <end position="494"/>
    </location>
</feature>
<accession>A0A8H7ZL14</accession>
<feature type="compositionally biased region" description="Basic and acidic residues" evidence="3">
    <location>
        <begin position="359"/>
        <end position="372"/>
    </location>
</feature>
<gene>
    <name evidence="5" type="ORF">I9W82_000262</name>
</gene>
<dbReference type="OrthoDB" id="4025580at2759"/>
<dbReference type="InterPro" id="IPR036028">
    <property type="entry name" value="SH3-like_dom_sf"/>
</dbReference>
<dbReference type="SUPFAM" id="SSF50044">
    <property type="entry name" value="SH3-domain"/>
    <property type="match status" value="1"/>
</dbReference>
<evidence type="ECO:0000256" key="3">
    <source>
        <dbReference type="SAM" id="MobiDB-lite"/>
    </source>
</evidence>
<sequence length="911" mass="103604">MSTGLFKSKQFKSKKNLKNIVISGPLSNTELQLQQQQQQQQHNHQHTSSSSEDSHHYQSQIQVTSPLRKRLSSLAGPQQSPSHSILHKHNHRKSGKQTGDGEEDPLQVILFSKYAFVAESPRELSIEPRQFLRFLEKCGNGWLKVCELEDNSRLGLVPASYLDIAINDITRPITLEWLHEFKSDDSDDNKIKLLIPTDSLIDEIYKDPTTQKVWFCVKMQYDLQIIYAKRNFEDFISFNESLSDVNVALPQWALSECTKLDSTVISQLKQICNGLNRYLQTVITQARHNNHLQQNLHAFIFEVGNYVNVDTENHIDVAIQELSPGSVLIDKITSSKTGSHHEFAYSATAPLPAQEESEHENHDHQSNHRRQSEQLFNTSPRTPLYKHDEHPHSTSSINKAATTPSLRKSFRHSASASTSISTPQQLRQAEHQTNYTYSGTRSPSSITSATSPSRRLVKSRTTSRVFKIPDQPELEAMTTGDSIPDSIPQSVSSNTLMSYTSLFDQYEGDEEEDEVEEDERNKARDVEENKESKGSKDEVPDLPFDNMNLTESTVGSSTIDDNTTGSRSFHYSHNSSQSQSSHNSNYSKINRRTDSTSNSSIDSHRISMDTKETTMDNHFHTKPGVVRKQKHEDSASSSATYKADEFDIYPLSVAKPRKLSATCSEGSLMDLRQNHIEAPFSTPPATPLTPSTLSDEVFESAGITKFEKPASHHHIHPIFQRKPSSANVTLPLQQTNPPEHKRATSQEESDDEIKPLNVKKHVWLKKTDNLTQLEPRGPESQSHKPLRSNSKQKCQHQKQEQQKQQHQQQNQQQQHQQQDYIKVKIFLQNSSNDVIVLKLKREKLTTTNYVKSKLSSKIYHDASLTQHYSLLPLLLHNAEEKNKKWTEGELLEYIQAKDKCNLKLVRNTKSS</sequence>
<keyword evidence="6" id="KW-1185">Reference proteome</keyword>
<feature type="compositionally biased region" description="Acidic residues" evidence="3">
    <location>
        <begin position="506"/>
        <end position="518"/>
    </location>
</feature>
<dbReference type="EMBL" id="JAEOAQ010000001">
    <property type="protein sequence ID" value="KAG5421172.1"/>
    <property type="molecule type" value="Genomic_DNA"/>
</dbReference>
<dbReference type="PANTHER" id="PTHR14312">
    <property type="entry name" value="CREB/ATF BZIP TRANSCRIPTION FACTOR"/>
    <property type="match status" value="1"/>
</dbReference>
<feature type="compositionally biased region" description="Low complexity" evidence="3">
    <location>
        <begin position="440"/>
        <end position="454"/>
    </location>
</feature>
<dbReference type="GeneID" id="93648891"/>
<name>A0A8H7ZL14_9ASCO</name>
<evidence type="ECO:0000256" key="1">
    <source>
        <dbReference type="ARBA" id="ARBA00022443"/>
    </source>
</evidence>
<feature type="compositionally biased region" description="Low complexity" evidence="3">
    <location>
        <begin position="804"/>
        <end position="815"/>
    </location>
</feature>
<feature type="compositionally biased region" description="Basic and acidic residues" evidence="3">
    <location>
        <begin position="519"/>
        <end position="539"/>
    </location>
</feature>
<dbReference type="GO" id="GO:0005634">
    <property type="term" value="C:nucleus"/>
    <property type="evidence" value="ECO:0007669"/>
    <property type="project" value="TreeGrafter"/>
</dbReference>
<dbReference type="GO" id="GO:0030447">
    <property type="term" value="P:filamentous growth"/>
    <property type="evidence" value="ECO:0007669"/>
    <property type="project" value="UniProtKB-ARBA"/>
</dbReference>
<protein>
    <recommendedName>
        <fullName evidence="4">SH3 domain-containing protein</fullName>
    </recommendedName>
</protein>
<evidence type="ECO:0000313" key="6">
    <source>
        <dbReference type="Proteomes" id="UP000669133"/>
    </source>
</evidence>
<dbReference type="GO" id="GO:0010468">
    <property type="term" value="P:regulation of gene expression"/>
    <property type="evidence" value="ECO:0007669"/>
    <property type="project" value="TreeGrafter"/>
</dbReference>
<dbReference type="PANTHER" id="PTHR14312:SF1">
    <property type="entry name" value="BASIC-LEUCINE ZIPPER TRANSCRIPTION FACTOR A"/>
    <property type="match status" value="1"/>
</dbReference>
<organism evidence="5 6">
    <name type="scientific">Candida metapsilosis</name>
    <dbReference type="NCBI Taxonomy" id="273372"/>
    <lineage>
        <taxon>Eukaryota</taxon>
        <taxon>Fungi</taxon>
        <taxon>Dikarya</taxon>
        <taxon>Ascomycota</taxon>
        <taxon>Saccharomycotina</taxon>
        <taxon>Pichiomycetes</taxon>
        <taxon>Debaryomycetaceae</taxon>
        <taxon>Candida/Lodderomyces clade</taxon>
        <taxon>Candida</taxon>
    </lineage>
</organism>
<feature type="compositionally biased region" description="Polar residues" evidence="3">
    <location>
        <begin position="393"/>
        <end position="439"/>
    </location>
</feature>
<dbReference type="InterPro" id="IPR001452">
    <property type="entry name" value="SH3_domain"/>
</dbReference>
<dbReference type="RefSeq" id="XP_067550288.1">
    <property type="nucleotide sequence ID" value="XM_067691495.1"/>
</dbReference>
<evidence type="ECO:0000313" key="5">
    <source>
        <dbReference type="EMBL" id="KAG5421172.1"/>
    </source>
</evidence>
<feature type="compositionally biased region" description="Polar residues" evidence="3">
    <location>
        <begin position="722"/>
        <end position="737"/>
    </location>
</feature>
<dbReference type="Gene3D" id="2.30.30.40">
    <property type="entry name" value="SH3 Domains"/>
    <property type="match status" value="1"/>
</dbReference>
<feature type="compositionally biased region" description="Low complexity" evidence="3">
    <location>
        <begin position="571"/>
        <end position="587"/>
    </location>
</feature>
<feature type="domain" description="SH3" evidence="4">
    <location>
        <begin position="103"/>
        <end position="167"/>
    </location>
</feature>
<feature type="region of interest" description="Disordered" evidence="3">
    <location>
        <begin position="506"/>
        <end position="639"/>
    </location>
</feature>
<dbReference type="AlphaFoldDB" id="A0A8H7ZL14"/>
<feature type="region of interest" description="Disordered" evidence="3">
    <location>
        <begin position="710"/>
        <end position="756"/>
    </location>
</feature>
<proteinExistence type="predicted"/>
<comment type="caution">
    <text evidence="5">The sequence shown here is derived from an EMBL/GenBank/DDBJ whole genome shotgun (WGS) entry which is preliminary data.</text>
</comment>